<gene>
    <name evidence="1" type="ORF">RPERSI_LOCUS2802</name>
</gene>
<keyword evidence="2" id="KW-1185">Reference proteome</keyword>
<protein>
    <submittedName>
        <fullName evidence="1">28179_t:CDS:1</fullName>
    </submittedName>
</protein>
<dbReference type="Proteomes" id="UP000789920">
    <property type="component" value="Unassembled WGS sequence"/>
</dbReference>
<accession>A0ACA9LF17</accession>
<comment type="caution">
    <text evidence="1">The sequence shown here is derived from an EMBL/GenBank/DDBJ whole genome shotgun (WGS) entry which is preliminary data.</text>
</comment>
<feature type="non-terminal residue" evidence="1">
    <location>
        <position position="212"/>
    </location>
</feature>
<proteinExistence type="predicted"/>
<reference evidence="1" key="1">
    <citation type="submission" date="2021-06" db="EMBL/GenBank/DDBJ databases">
        <authorList>
            <person name="Kallberg Y."/>
            <person name="Tangrot J."/>
            <person name="Rosling A."/>
        </authorList>
    </citation>
    <scope>NUCLEOTIDE SEQUENCE</scope>
    <source>
        <strain evidence="1">MA461A</strain>
    </source>
</reference>
<name>A0ACA9LF17_9GLOM</name>
<evidence type="ECO:0000313" key="1">
    <source>
        <dbReference type="EMBL" id="CAG8523317.1"/>
    </source>
</evidence>
<sequence>MAINSAMITQLNRHRFHGCRGDAKPSSFRFIKLSHSEETISDKCDSLVNSDNDNAFDKHYNPVNSDNDNVTNEHNNPVNEESHSVLPERSYNASKLPNLKEIKLVSLKKHSGRSWIWSYYQRYKPVLPYKTIVSCLVKVYNSNKEELCGHIMDSVDSSMGNYIGHLATRHGITESLKDFIAEFDQSYQFLSEKYCRQLLSEAYENTKQSLLN</sequence>
<organism evidence="1 2">
    <name type="scientific">Racocetra persica</name>
    <dbReference type="NCBI Taxonomy" id="160502"/>
    <lineage>
        <taxon>Eukaryota</taxon>
        <taxon>Fungi</taxon>
        <taxon>Fungi incertae sedis</taxon>
        <taxon>Mucoromycota</taxon>
        <taxon>Glomeromycotina</taxon>
        <taxon>Glomeromycetes</taxon>
        <taxon>Diversisporales</taxon>
        <taxon>Gigasporaceae</taxon>
        <taxon>Racocetra</taxon>
    </lineage>
</organism>
<evidence type="ECO:0000313" key="2">
    <source>
        <dbReference type="Proteomes" id="UP000789920"/>
    </source>
</evidence>
<dbReference type="EMBL" id="CAJVQC010003231">
    <property type="protein sequence ID" value="CAG8523317.1"/>
    <property type="molecule type" value="Genomic_DNA"/>
</dbReference>